<reference evidence="1" key="1">
    <citation type="submission" date="2021-06" db="EMBL/GenBank/DDBJ databases">
        <authorList>
            <person name="Kallberg Y."/>
            <person name="Tangrot J."/>
            <person name="Rosling A."/>
        </authorList>
    </citation>
    <scope>NUCLEOTIDE SEQUENCE</scope>
    <source>
        <strain evidence="1">CL356</strain>
    </source>
</reference>
<proteinExistence type="predicted"/>
<evidence type="ECO:0000313" key="2">
    <source>
        <dbReference type="Proteomes" id="UP000789525"/>
    </source>
</evidence>
<keyword evidence="2" id="KW-1185">Reference proteome</keyword>
<dbReference type="EMBL" id="CAJVPT010001365">
    <property type="protein sequence ID" value="CAG8461262.1"/>
    <property type="molecule type" value="Genomic_DNA"/>
</dbReference>
<accession>A0ACA9KA17</accession>
<protein>
    <submittedName>
        <fullName evidence="1">5697_t:CDS:1</fullName>
    </submittedName>
</protein>
<evidence type="ECO:0000313" key="1">
    <source>
        <dbReference type="EMBL" id="CAG8461262.1"/>
    </source>
</evidence>
<name>A0ACA9KA17_9GLOM</name>
<gene>
    <name evidence="1" type="ORF">ACOLOM_LOCUS1183</name>
</gene>
<comment type="caution">
    <text evidence="1">The sequence shown here is derived from an EMBL/GenBank/DDBJ whole genome shotgun (WGS) entry which is preliminary data.</text>
</comment>
<dbReference type="Proteomes" id="UP000789525">
    <property type="component" value="Unassembled WGS sequence"/>
</dbReference>
<organism evidence="1 2">
    <name type="scientific">Acaulospora colombiana</name>
    <dbReference type="NCBI Taxonomy" id="27376"/>
    <lineage>
        <taxon>Eukaryota</taxon>
        <taxon>Fungi</taxon>
        <taxon>Fungi incertae sedis</taxon>
        <taxon>Mucoromycota</taxon>
        <taxon>Glomeromycotina</taxon>
        <taxon>Glomeromycetes</taxon>
        <taxon>Diversisporales</taxon>
        <taxon>Acaulosporaceae</taxon>
        <taxon>Acaulospora</taxon>
    </lineage>
</organism>
<sequence length="85" mass="9837">MDFVKGTEDHRGVKVIAGDDKHKIGKVKQVDKFSNRVWVEDAKMGRMTKKVSEIQMDDEQLNKDKTGGWWMRHSLKAIHVSNPKM</sequence>